<comment type="caution">
    <text evidence="8">The sequence shown here is derived from an EMBL/GenBank/DDBJ whole genome shotgun (WGS) entry which is preliminary data.</text>
</comment>
<dbReference type="PANTHER" id="PTHR43811">
    <property type="entry name" value="FKBP-TYPE PEPTIDYL-PROLYL CIS-TRANS ISOMERASE FKPA"/>
    <property type="match status" value="1"/>
</dbReference>
<dbReference type="Pfam" id="PF00254">
    <property type="entry name" value="FKBP_C"/>
    <property type="match status" value="1"/>
</dbReference>
<proteinExistence type="inferred from homology"/>
<dbReference type="InterPro" id="IPR001179">
    <property type="entry name" value="PPIase_FKBP_dom"/>
</dbReference>
<keyword evidence="4 5" id="KW-0413">Isomerase</keyword>
<name>A0A2W5T884_9BACT</name>
<dbReference type="EC" id="5.2.1.8" evidence="6"/>
<evidence type="ECO:0000313" key="9">
    <source>
        <dbReference type="Proteomes" id="UP000249061"/>
    </source>
</evidence>
<evidence type="ECO:0000256" key="2">
    <source>
        <dbReference type="ARBA" id="ARBA00006577"/>
    </source>
</evidence>
<protein>
    <recommendedName>
        <fullName evidence="6">Peptidyl-prolyl cis-trans isomerase</fullName>
        <ecNumber evidence="6">5.2.1.8</ecNumber>
    </recommendedName>
</protein>
<gene>
    <name evidence="8" type="ORF">DI536_26670</name>
</gene>
<keyword evidence="3 5" id="KW-0697">Rotamase</keyword>
<comment type="similarity">
    <text evidence="2 6">Belongs to the FKBP-type PPIase family.</text>
</comment>
<evidence type="ECO:0000256" key="4">
    <source>
        <dbReference type="ARBA" id="ARBA00023235"/>
    </source>
</evidence>
<evidence type="ECO:0000256" key="5">
    <source>
        <dbReference type="PROSITE-ProRule" id="PRU00277"/>
    </source>
</evidence>
<organism evidence="8 9">
    <name type="scientific">Archangium gephyra</name>
    <dbReference type="NCBI Taxonomy" id="48"/>
    <lineage>
        <taxon>Bacteria</taxon>
        <taxon>Pseudomonadati</taxon>
        <taxon>Myxococcota</taxon>
        <taxon>Myxococcia</taxon>
        <taxon>Myxococcales</taxon>
        <taxon>Cystobacterineae</taxon>
        <taxon>Archangiaceae</taxon>
        <taxon>Archangium</taxon>
    </lineage>
</organism>
<evidence type="ECO:0000256" key="1">
    <source>
        <dbReference type="ARBA" id="ARBA00000971"/>
    </source>
</evidence>
<dbReference type="SUPFAM" id="SSF54534">
    <property type="entry name" value="FKBP-like"/>
    <property type="match status" value="1"/>
</dbReference>
<reference evidence="8 9" key="1">
    <citation type="submission" date="2017-08" db="EMBL/GenBank/DDBJ databases">
        <title>Infants hospitalized years apart are colonized by the same room-sourced microbial strains.</title>
        <authorList>
            <person name="Brooks B."/>
            <person name="Olm M.R."/>
            <person name="Firek B.A."/>
            <person name="Baker R."/>
            <person name="Thomas B.C."/>
            <person name="Morowitz M.J."/>
            <person name="Banfield J.F."/>
        </authorList>
    </citation>
    <scope>NUCLEOTIDE SEQUENCE [LARGE SCALE GENOMIC DNA]</scope>
    <source>
        <strain evidence="8">S2_003_000_R2_14</strain>
    </source>
</reference>
<evidence type="ECO:0000256" key="6">
    <source>
        <dbReference type="RuleBase" id="RU003915"/>
    </source>
</evidence>
<accession>A0A2W5T884</accession>
<sequence>MTALVLVLLVIGARQEPGTVTLKNGTIVKTVKEGTGPTPGPKDVVSLQYRAKLPDDTVLAETKREEKPVSAALDSYCPCLAEGLQRVKSGGSVNLVCPPSTLEGAPVKGTRLPKNATVIIEVELVDVAAPK</sequence>
<dbReference type="EMBL" id="QFQP01000029">
    <property type="protein sequence ID" value="PZR07695.1"/>
    <property type="molecule type" value="Genomic_DNA"/>
</dbReference>
<dbReference type="PANTHER" id="PTHR43811:SF19">
    <property type="entry name" value="39 KDA FK506-BINDING NUCLEAR PROTEIN"/>
    <property type="match status" value="1"/>
</dbReference>
<evidence type="ECO:0000259" key="7">
    <source>
        <dbReference type="PROSITE" id="PS50059"/>
    </source>
</evidence>
<dbReference type="InterPro" id="IPR046357">
    <property type="entry name" value="PPIase_dom_sf"/>
</dbReference>
<dbReference type="Gene3D" id="3.10.50.40">
    <property type="match status" value="1"/>
</dbReference>
<dbReference type="PROSITE" id="PS50059">
    <property type="entry name" value="FKBP_PPIASE"/>
    <property type="match status" value="1"/>
</dbReference>
<evidence type="ECO:0000313" key="8">
    <source>
        <dbReference type="EMBL" id="PZR07695.1"/>
    </source>
</evidence>
<dbReference type="Proteomes" id="UP000249061">
    <property type="component" value="Unassembled WGS sequence"/>
</dbReference>
<feature type="domain" description="PPIase FKBP-type" evidence="7">
    <location>
        <begin position="42"/>
        <end position="128"/>
    </location>
</feature>
<evidence type="ECO:0000256" key="3">
    <source>
        <dbReference type="ARBA" id="ARBA00023110"/>
    </source>
</evidence>
<dbReference type="AlphaFoldDB" id="A0A2W5T884"/>
<comment type="catalytic activity">
    <reaction evidence="1 5 6">
        <text>[protein]-peptidylproline (omega=180) = [protein]-peptidylproline (omega=0)</text>
        <dbReference type="Rhea" id="RHEA:16237"/>
        <dbReference type="Rhea" id="RHEA-COMP:10747"/>
        <dbReference type="Rhea" id="RHEA-COMP:10748"/>
        <dbReference type="ChEBI" id="CHEBI:83833"/>
        <dbReference type="ChEBI" id="CHEBI:83834"/>
        <dbReference type="EC" id="5.2.1.8"/>
    </reaction>
</comment>
<dbReference type="GO" id="GO:0003755">
    <property type="term" value="F:peptidyl-prolyl cis-trans isomerase activity"/>
    <property type="evidence" value="ECO:0007669"/>
    <property type="project" value="UniProtKB-UniRule"/>
</dbReference>